<gene>
    <name evidence="1" type="ORF">LCGC14_1269280</name>
</gene>
<reference evidence="1" key="1">
    <citation type="journal article" date="2015" name="Nature">
        <title>Complex archaea that bridge the gap between prokaryotes and eukaryotes.</title>
        <authorList>
            <person name="Spang A."/>
            <person name="Saw J.H."/>
            <person name="Jorgensen S.L."/>
            <person name="Zaremba-Niedzwiedzka K."/>
            <person name="Martijn J."/>
            <person name="Lind A.E."/>
            <person name="van Eijk R."/>
            <person name="Schleper C."/>
            <person name="Guy L."/>
            <person name="Ettema T.J."/>
        </authorList>
    </citation>
    <scope>NUCLEOTIDE SEQUENCE</scope>
</reference>
<proteinExistence type="predicted"/>
<accession>A0A0F9KYH6</accession>
<evidence type="ECO:0000313" key="1">
    <source>
        <dbReference type="EMBL" id="KKM87399.1"/>
    </source>
</evidence>
<sequence>MKYGFDKKIYEAWNSMSPDSGRWYECLGCGQNHADALHHNFGRGGTNKRYRKAFGSILNSVPLNNELCHLPSHSKIKRDEYFLEQVFRIVQKAVRKGEYRMVERDEEFYEIHSETYKSLDCKLENLKL</sequence>
<comment type="caution">
    <text evidence="1">The sequence shown here is derived from an EMBL/GenBank/DDBJ whole genome shotgun (WGS) entry which is preliminary data.</text>
</comment>
<name>A0A0F9KYH6_9ZZZZ</name>
<dbReference type="AlphaFoldDB" id="A0A0F9KYH6"/>
<protein>
    <submittedName>
        <fullName evidence="1">Uncharacterized protein</fullName>
    </submittedName>
</protein>
<organism evidence="1">
    <name type="scientific">marine sediment metagenome</name>
    <dbReference type="NCBI Taxonomy" id="412755"/>
    <lineage>
        <taxon>unclassified sequences</taxon>
        <taxon>metagenomes</taxon>
        <taxon>ecological metagenomes</taxon>
    </lineage>
</organism>
<dbReference type="EMBL" id="LAZR01007106">
    <property type="protein sequence ID" value="KKM87399.1"/>
    <property type="molecule type" value="Genomic_DNA"/>
</dbReference>